<proteinExistence type="predicted"/>
<accession>A0A1W1E8C8</accession>
<dbReference type="AlphaFoldDB" id="A0A1W1E8C8"/>
<evidence type="ECO:0000256" key="1">
    <source>
        <dbReference type="SAM" id="Coils"/>
    </source>
</evidence>
<sequence length="48" mass="5851">MTQAQIREMMEKAYRELEENRGKLRKTRMSQKEQDLYGAIYLNERKGK</sequence>
<protein>
    <submittedName>
        <fullName evidence="2">Uncharacterized protein</fullName>
    </submittedName>
</protein>
<dbReference type="EMBL" id="FPIB01000010">
    <property type="protein sequence ID" value="SFV90180.1"/>
    <property type="molecule type" value="Genomic_DNA"/>
</dbReference>
<organism evidence="2">
    <name type="scientific">hydrothermal vent metagenome</name>
    <dbReference type="NCBI Taxonomy" id="652676"/>
    <lineage>
        <taxon>unclassified sequences</taxon>
        <taxon>metagenomes</taxon>
        <taxon>ecological metagenomes</taxon>
    </lineage>
</organism>
<reference evidence="2" key="1">
    <citation type="submission" date="2016-10" db="EMBL/GenBank/DDBJ databases">
        <authorList>
            <person name="de Groot N.N."/>
        </authorList>
    </citation>
    <scope>NUCLEOTIDE SEQUENCE</scope>
</reference>
<name>A0A1W1E8C8_9ZZZZ</name>
<keyword evidence="1" id="KW-0175">Coiled coil</keyword>
<evidence type="ECO:0000313" key="2">
    <source>
        <dbReference type="EMBL" id="SFV90180.1"/>
    </source>
</evidence>
<feature type="coiled-coil region" evidence="1">
    <location>
        <begin position="7"/>
        <end position="34"/>
    </location>
</feature>
<gene>
    <name evidence="2" type="ORF">MNB_SV-4-1296</name>
</gene>